<reference evidence="2 3" key="1">
    <citation type="submission" date="2020-12" db="EMBL/GenBank/DDBJ databases">
        <authorList>
            <person name="Kusuma A.B."/>
            <person name="Nouioui I."/>
            <person name="Goodfellow M."/>
        </authorList>
    </citation>
    <scope>NUCLEOTIDE SEQUENCE [LARGE SCALE GENOMIC DNA]</scope>
    <source>
        <strain evidence="2 3">DSM 41764</strain>
    </source>
</reference>
<dbReference type="Gene3D" id="3.30.559.30">
    <property type="entry name" value="Nonribosomal peptide synthetase, condensation domain"/>
    <property type="match status" value="1"/>
</dbReference>
<feature type="domain" description="Condensation" evidence="1">
    <location>
        <begin position="9"/>
        <end position="446"/>
    </location>
</feature>
<dbReference type="Gene3D" id="3.30.559.10">
    <property type="entry name" value="Chloramphenicol acetyltransferase-like domain"/>
    <property type="match status" value="1"/>
</dbReference>
<comment type="caution">
    <text evidence="2">The sequence shown here is derived from an EMBL/GenBank/DDBJ whole genome shotgun (WGS) entry which is preliminary data.</text>
</comment>
<accession>A0ABS0RLP0</accession>
<dbReference type="InterPro" id="IPR001242">
    <property type="entry name" value="Condensation_dom"/>
</dbReference>
<dbReference type="InterPro" id="IPR023213">
    <property type="entry name" value="CAT-like_dom_sf"/>
</dbReference>
<dbReference type="RefSeq" id="WP_309142902.1">
    <property type="nucleotide sequence ID" value="NZ_JAEEAQ010000552.1"/>
</dbReference>
<dbReference type="EMBL" id="JAEEAQ010000552">
    <property type="protein sequence ID" value="MBI0318283.1"/>
    <property type="molecule type" value="Genomic_DNA"/>
</dbReference>
<evidence type="ECO:0000313" key="3">
    <source>
        <dbReference type="Proteomes" id="UP000638849"/>
    </source>
</evidence>
<evidence type="ECO:0000259" key="1">
    <source>
        <dbReference type="Pfam" id="PF00668"/>
    </source>
</evidence>
<protein>
    <submittedName>
        <fullName evidence="2">Non-ribosomal peptide synthetase</fullName>
    </submittedName>
</protein>
<sequence length="487" mass="53691">MSRTPRKIEDILPLAPLHEGLLFHSVYDQGELDPYVVQAAFDIEGPLDTATLRTAAEALLTRHATLRAAFRQRKNGDWAQVVMRTVPLPWTETDLTALPEDERPAAAAEAMAVDRSTRIDVTRPPLLRFTLIRMGASLHRLVLTNHHLVLDGWSLPVLMGELCALYDAHGDDSAMPRVRPYRDYLTWLAAQDREAARTAWREAFADLAEPGPVAPGVARTTVASAEVLASFSQADTAALGEIARSSGVTLNTVVQTAWAITLGRHTGRDDIVFGTTVSGRPPQIDGVERMVGLFINTLPTRIRLRAAEPFAELLTRVQSEQTRLTPHQHLELAEIQRAVGHGELFDTSMVFQNYPVDRATTADEGIAAAVQLVPSKDREATHYPLMLVGSARDTMLFRLNYRPDVFDETAAQRFLDRFVRVLHALVADSGLPVGRIDVLDEAETRSVVWDWNDTVCEVPGRSVVELFEERVVRAPDAVAVVAGGVSL</sequence>
<dbReference type="PANTHER" id="PTHR45527:SF1">
    <property type="entry name" value="FATTY ACID SYNTHASE"/>
    <property type="match status" value="1"/>
</dbReference>
<gene>
    <name evidence="2" type="ORF">JBF12_35985</name>
</gene>
<organism evidence="2 3">
    <name type="scientific">Streptomyces javensis</name>
    <dbReference type="NCBI Taxonomy" id="114698"/>
    <lineage>
        <taxon>Bacteria</taxon>
        <taxon>Bacillati</taxon>
        <taxon>Actinomycetota</taxon>
        <taxon>Actinomycetes</taxon>
        <taxon>Kitasatosporales</taxon>
        <taxon>Streptomycetaceae</taxon>
        <taxon>Streptomyces</taxon>
        <taxon>Streptomyces violaceusniger group</taxon>
    </lineage>
</organism>
<dbReference type="Pfam" id="PF00668">
    <property type="entry name" value="Condensation"/>
    <property type="match status" value="1"/>
</dbReference>
<dbReference type="CDD" id="cd19543">
    <property type="entry name" value="DCL_NRPS"/>
    <property type="match status" value="1"/>
</dbReference>
<dbReference type="Proteomes" id="UP000638849">
    <property type="component" value="Unassembled WGS sequence"/>
</dbReference>
<name>A0ABS0RLP0_9ACTN</name>
<dbReference type="PANTHER" id="PTHR45527">
    <property type="entry name" value="NONRIBOSOMAL PEPTIDE SYNTHETASE"/>
    <property type="match status" value="1"/>
</dbReference>
<feature type="non-terminal residue" evidence="2">
    <location>
        <position position="487"/>
    </location>
</feature>
<keyword evidence="3" id="KW-1185">Reference proteome</keyword>
<evidence type="ECO:0000313" key="2">
    <source>
        <dbReference type="EMBL" id="MBI0318283.1"/>
    </source>
</evidence>
<dbReference type="SUPFAM" id="SSF52777">
    <property type="entry name" value="CoA-dependent acyltransferases"/>
    <property type="match status" value="2"/>
</dbReference>
<proteinExistence type="predicted"/>